<dbReference type="Proteomes" id="UP000288716">
    <property type="component" value="Unassembled WGS sequence"/>
</dbReference>
<dbReference type="EMBL" id="NCKV01000004">
    <property type="protein sequence ID" value="RWS32011.1"/>
    <property type="molecule type" value="Genomic_DNA"/>
</dbReference>
<gene>
    <name evidence="2" type="ORF">B4U80_09022</name>
</gene>
<comment type="caution">
    <text evidence="2">The sequence shown here is derived from an EMBL/GenBank/DDBJ whole genome shotgun (WGS) entry which is preliminary data.</text>
</comment>
<reference evidence="2 3" key="1">
    <citation type="journal article" date="2018" name="Gigascience">
        <title>Genomes of trombidid mites reveal novel predicted allergens and laterally-transferred genes associated with secondary metabolism.</title>
        <authorList>
            <person name="Dong X."/>
            <person name="Chaisiri K."/>
            <person name="Xia D."/>
            <person name="Armstrong S.D."/>
            <person name="Fang Y."/>
            <person name="Donnelly M.J."/>
            <person name="Kadowaki T."/>
            <person name="McGarry J.W."/>
            <person name="Darby A.C."/>
            <person name="Makepeace B.L."/>
        </authorList>
    </citation>
    <scope>NUCLEOTIDE SEQUENCE [LARGE SCALE GENOMIC DNA]</scope>
    <source>
        <strain evidence="2">UoL-UT</strain>
    </source>
</reference>
<feature type="compositionally biased region" description="Basic residues" evidence="1">
    <location>
        <begin position="10"/>
        <end position="19"/>
    </location>
</feature>
<keyword evidence="3" id="KW-1185">Reference proteome</keyword>
<evidence type="ECO:0000313" key="3">
    <source>
        <dbReference type="Proteomes" id="UP000288716"/>
    </source>
</evidence>
<organism evidence="2 3">
    <name type="scientific">Leptotrombidium deliense</name>
    <dbReference type="NCBI Taxonomy" id="299467"/>
    <lineage>
        <taxon>Eukaryota</taxon>
        <taxon>Metazoa</taxon>
        <taxon>Ecdysozoa</taxon>
        <taxon>Arthropoda</taxon>
        <taxon>Chelicerata</taxon>
        <taxon>Arachnida</taxon>
        <taxon>Acari</taxon>
        <taxon>Acariformes</taxon>
        <taxon>Trombidiformes</taxon>
        <taxon>Prostigmata</taxon>
        <taxon>Anystina</taxon>
        <taxon>Parasitengona</taxon>
        <taxon>Trombiculoidea</taxon>
        <taxon>Trombiculidae</taxon>
        <taxon>Leptotrombidium</taxon>
    </lineage>
</organism>
<dbReference type="AlphaFoldDB" id="A0A443SWW4"/>
<name>A0A443SWW4_9ACAR</name>
<feature type="region of interest" description="Disordered" evidence="1">
    <location>
        <begin position="1"/>
        <end position="28"/>
    </location>
</feature>
<protein>
    <submittedName>
        <fullName evidence="2">Voltage dependent Ca2+ channel Cav1 subunit-like protein</fullName>
    </submittedName>
</protein>
<evidence type="ECO:0000313" key="2">
    <source>
        <dbReference type="EMBL" id="RWS32011.1"/>
    </source>
</evidence>
<accession>A0A443SWW4</accession>
<dbReference type="VEuPathDB" id="VectorBase:LDEU000030"/>
<dbReference type="STRING" id="299467.A0A443SWW4"/>
<sequence length="66" mass="7635">MEKDKDNKQAARKPARKPGPKPPDRPPRVLLCLGLKNPIRKLCIDIVEWKYPFHCLTRALFARISV</sequence>
<proteinExistence type="predicted"/>
<evidence type="ECO:0000256" key="1">
    <source>
        <dbReference type="SAM" id="MobiDB-lite"/>
    </source>
</evidence>
<dbReference type="OrthoDB" id="6515994at2759"/>